<evidence type="ECO:0000313" key="2">
    <source>
        <dbReference type="EMBL" id="OHF01536.1"/>
    </source>
</evidence>
<name>A0A1G4BJP3_9PEZI</name>
<dbReference type="Proteomes" id="UP000176998">
    <property type="component" value="Unassembled WGS sequence"/>
</dbReference>
<keyword evidence="3" id="KW-1185">Reference proteome</keyword>
<protein>
    <recommendedName>
        <fullName evidence="1">Aldos-2-ulose dehydratase/isomerase (AUDH) Cupin domain-containing protein</fullName>
    </recommendedName>
</protein>
<feature type="domain" description="Aldos-2-ulose dehydratase/isomerase (AUDH) Cupin" evidence="1">
    <location>
        <begin position="75"/>
        <end position="137"/>
    </location>
</feature>
<evidence type="ECO:0000313" key="3">
    <source>
        <dbReference type="Proteomes" id="UP000176998"/>
    </source>
</evidence>
<sequence length="140" mass="15421">MYYKAIDVQKGLFAKWKIAEESSARIAIGNFTGTDKLDLIPVEYNVPTYYEKPNPVISLHVNKFAKPRPAVTERHIVPTVWDNGGLAYLARPKEVKSQQSVPLIEIVNYAISIEVLPLGAKSPVGKKDGIKVLCGSVADI</sequence>
<dbReference type="Pfam" id="PF18637">
    <property type="entry name" value="AUDH_Cupin"/>
    <property type="match status" value="1"/>
</dbReference>
<organism evidence="2 3">
    <name type="scientific">Colletotrichum orchidophilum</name>
    <dbReference type="NCBI Taxonomy" id="1209926"/>
    <lineage>
        <taxon>Eukaryota</taxon>
        <taxon>Fungi</taxon>
        <taxon>Dikarya</taxon>
        <taxon>Ascomycota</taxon>
        <taxon>Pezizomycotina</taxon>
        <taxon>Sordariomycetes</taxon>
        <taxon>Hypocreomycetidae</taxon>
        <taxon>Glomerellales</taxon>
        <taxon>Glomerellaceae</taxon>
        <taxon>Colletotrichum</taxon>
    </lineage>
</organism>
<dbReference type="OrthoDB" id="5378718at2759"/>
<accession>A0A1G4BJP3</accession>
<dbReference type="Gene3D" id="2.60.120.990">
    <property type="match status" value="1"/>
</dbReference>
<dbReference type="EMBL" id="MJBS01000019">
    <property type="protein sequence ID" value="OHF01536.1"/>
    <property type="molecule type" value="Genomic_DNA"/>
</dbReference>
<comment type="caution">
    <text evidence="2">The sequence shown here is derived from an EMBL/GenBank/DDBJ whole genome shotgun (WGS) entry which is preliminary data.</text>
</comment>
<evidence type="ECO:0000259" key="1">
    <source>
        <dbReference type="Pfam" id="PF18637"/>
    </source>
</evidence>
<proteinExistence type="predicted"/>
<gene>
    <name evidence="2" type="ORF">CORC01_03292</name>
</gene>
<dbReference type="GeneID" id="34556452"/>
<reference evidence="2 3" key="1">
    <citation type="submission" date="2016-09" db="EMBL/GenBank/DDBJ databases">
        <authorList>
            <person name="Capua I."/>
            <person name="De Benedictis P."/>
            <person name="Joannis T."/>
            <person name="Lombin L.H."/>
            <person name="Cattoli G."/>
        </authorList>
    </citation>
    <scope>NUCLEOTIDE SEQUENCE [LARGE SCALE GENOMIC DNA]</scope>
    <source>
        <strain evidence="2 3">IMI 309357</strain>
    </source>
</reference>
<dbReference type="AlphaFoldDB" id="A0A1G4BJP3"/>
<dbReference type="InterPro" id="IPR040887">
    <property type="entry name" value="AUDH_Cupin"/>
</dbReference>
<dbReference type="RefSeq" id="XP_022478678.1">
    <property type="nucleotide sequence ID" value="XM_022614942.1"/>
</dbReference>